<gene>
    <name evidence="1" type="ORF">RR46_03609</name>
</gene>
<accession>A0A194PYP4</accession>
<sequence length="75" mass="8009">MEVALAMMLPEGTFPVAAMAAAATLPATTPVATKPSRASSHSPLPVYTTIPANTFTIQEQQQFPMFNVFLTLIND</sequence>
<proteinExistence type="predicted"/>
<dbReference type="AlphaFoldDB" id="A0A194PYP4"/>
<evidence type="ECO:0000313" key="2">
    <source>
        <dbReference type="Proteomes" id="UP000053268"/>
    </source>
</evidence>
<organism evidence="1 2">
    <name type="scientific">Papilio xuthus</name>
    <name type="common">Asian swallowtail butterfly</name>
    <dbReference type="NCBI Taxonomy" id="66420"/>
    <lineage>
        <taxon>Eukaryota</taxon>
        <taxon>Metazoa</taxon>
        <taxon>Ecdysozoa</taxon>
        <taxon>Arthropoda</taxon>
        <taxon>Hexapoda</taxon>
        <taxon>Insecta</taxon>
        <taxon>Pterygota</taxon>
        <taxon>Neoptera</taxon>
        <taxon>Endopterygota</taxon>
        <taxon>Lepidoptera</taxon>
        <taxon>Glossata</taxon>
        <taxon>Ditrysia</taxon>
        <taxon>Papilionoidea</taxon>
        <taxon>Papilionidae</taxon>
        <taxon>Papilioninae</taxon>
        <taxon>Papilio</taxon>
    </lineage>
</organism>
<protein>
    <submittedName>
        <fullName evidence="1">Uncharacterized protein</fullName>
    </submittedName>
</protein>
<reference evidence="1 2" key="1">
    <citation type="journal article" date="2015" name="Nat. Commun.">
        <title>Outbred genome sequencing and CRISPR/Cas9 gene editing in butterflies.</title>
        <authorList>
            <person name="Li X."/>
            <person name="Fan D."/>
            <person name="Zhang W."/>
            <person name="Liu G."/>
            <person name="Zhang L."/>
            <person name="Zhao L."/>
            <person name="Fang X."/>
            <person name="Chen L."/>
            <person name="Dong Y."/>
            <person name="Chen Y."/>
            <person name="Ding Y."/>
            <person name="Zhao R."/>
            <person name="Feng M."/>
            <person name="Zhu Y."/>
            <person name="Feng Y."/>
            <person name="Jiang X."/>
            <person name="Zhu D."/>
            <person name="Xiang H."/>
            <person name="Feng X."/>
            <person name="Li S."/>
            <person name="Wang J."/>
            <person name="Zhang G."/>
            <person name="Kronforst M.R."/>
            <person name="Wang W."/>
        </authorList>
    </citation>
    <scope>NUCLEOTIDE SEQUENCE [LARGE SCALE GENOMIC DNA]</scope>
    <source>
        <strain evidence="1">Ya'a_city_454_Px</strain>
        <tissue evidence="1">Whole body</tissue>
    </source>
</reference>
<dbReference type="EMBL" id="KQ459584">
    <property type="protein sequence ID" value="KPI98457.1"/>
    <property type="molecule type" value="Genomic_DNA"/>
</dbReference>
<dbReference type="Proteomes" id="UP000053268">
    <property type="component" value="Unassembled WGS sequence"/>
</dbReference>
<name>A0A194PYP4_PAPXU</name>
<evidence type="ECO:0000313" key="1">
    <source>
        <dbReference type="EMBL" id="KPI98457.1"/>
    </source>
</evidence>
<keyword evidence="2" id="KW-1185">Reference proteome</keyword>